<evidence type="ECO:0000313" key="2">
    <source>
        <dbReference type="EMBL" id="GIM97813.1"/>
    </source>
</evidence>
<accession>A0A920BR39</accession>
<dbReference type="EMBL" id="BOQN01000159">
    <property type="protein sequence ID" value="GIM97813.1"/>
    <property type="molecule type" value="Genomic_DNA"/>
</dbReference>
<reference evidence="2 3" key="1">
    <citation type="submission" date="2021-03" db="EMBL/GenBank/DDBJ databases">
        <title>Whole genome shotgun sequence of Actinoplanes toevensis NBRC 105298.</title>
        <authorList>
            <person name="Komaki H."/>
            <person name="Tamura T."/>
        </authorList>
    </citation>
    <scope>NUCLEOTIDE SEQUENCE [LARGE SCALE GENOMIC DNA]</scope>
    <source>
        <strain evidence="2 3">NBRC 105298</strain>
    </source>
</reference>
<keyword evidence="3" id="KW-1185">Reference proteome</keyword>
<evidence type="ECO:0000313" key="3">
    <source>
        <dbReference type="Proteomes" id="UP000677082"/>
    </source>
</evidence>
<proteinExistence type="predicted"/>
<feature type="region of interest" description="Disordered" evidence="1">
    <location>
        <begin position="1"/>
        <end position="24"/>
    </location>
</feature>
<comment type="caution">
    <text evidence="2">The sequence shown here is derived from an EMBL/GenBank/DDBJ whole genome shotgun (WGS) entry which is preliminary data.</text>
</comment>
<feature type="compositionally biased region" description="Basic and acidic residues" evidence="1">
    <location>
        <begin position="1"/>
        <end position="10"/>
    </location>
</feature>
<name>A0A920BR39_9ACTN</name>
<gene>
    <name evidence="2" type="ORF">Ato02nite_096060</name>
</gene>
<protein>
    <recommendedName>
        <fullName evidence="4">RiboL-PSP-HEPN domain-containing protein</fullName>
    </recommendedName>
</protein>
<dbReference type="AlphaFoldDB" id="A0A920BR39"/>
<dbReference type="Proteomes" id="UP000677082">
    <property type="component" value="Unassembled WGS sequence"/>
</dbReference>
<organism evidence="2 3">
    <name type="scientific">Paractinoplanes toevensis</name>
    <dbReference type="NCBI Taxonomy" id="571911"/>
    <lineage>
        <taxon>Bacteria</taxon>
        <taxon>Bacillati</taxon>
        <taxon>Actinomycetota</taxon>
        <taxon>Actinomycetes</taxon>
        <taxon>Micromonosporales</taxon>
        <taxon>Micromonosporaceae</taxon>
        <taxon>Paractinoplanes</taxon>
    </lineage>
</organism>
<sequence>MPSLPRERRCSSWPGCRARPAPAASQRRIAAETARLDGLAQLPQQTAASLREQGVFSRLWVDTLENLVGVVEALGSGVFRGAVTDAEQRLRGKGNIFQLNDTADLFVAAGYTDLRTVIDGQRWQRLIEFWATRHVFTHNDGLVDDKFLNKVPSSTTRVGQRLTITEEHCRQAITDTDALCRALGALITP</sequence>
<evidence type="ECO:0008006" key="4">
    <source>
        <dbReference type="Google" id="ProtNLM"/>
    </source>
</evidence>
<evidence type="ECO:0000256" key="1">
    <source>
        <dbReference type="SAM" id="MobiDB-lite"/>
    </source>
</evidence>